<keyword evidence="2" id="KW-1185">Reference proteome</keyword>
<dbReference type="SUPFAM" id="SSF52047">
    <property type="entry name" value="RNI-like"/>
    <property type="match status" value="1"/>
</dbReference>
<dbReference type="AlphaFoldDB" id="A0A8H5CCP9"/>
<dbReference type="Proteomes" id="UP000541558">
    <property type="component" value="Unassembled WGS sequence"/>
</dbReference>
<evidence type="ECO:0000313" key="2">
    <source>
        <dbReference type="Proteomes" id="UP000541558"/>
    </source>
</evidence>
<dbReference type="EMBL" id="JAACJK010000008">
    <property type="protein sequence ID" value="KAF5339305.1"/>
    <property type="molecule type" value="Genomic_DNA"/>
</dbReference>
<name>A0A8H5CCP9_9AGAR</name>
<protein>
    <recommendedName>
        <fullName evidence="3">F-box domain-containing protein</fullName>
    </recommendedName>
</protein>
<dbReference type="OrthoDB" id="3050703at2759"/>
<proteinExistence type="predicted"/>
<sequence length="546" mass="61923">MFTITPESQIDLDREIAQLEQDLASLKRRRNALSPVSQLPPEILARIFFLTLPFVDLAERRLSTEEEPRLEQAKGRLCAVSSRWRETAFAAPELWRDIHIRYHTKAQYLNFALDNIGEKQTISLDADTVGKTIPEVRRVLEAGNTRVLKRVSLGVGEETMHRIFQQLEARSEGTEELVLRSHQIRGRLSNLQTVATVFPQLRKLRLLNWRIPKDLHQLSTITHLVFKEIRGLTEEDLRKLLVFFKTAGHIESLELQFQQTAAVFPENILGSAEVELHHLKRFKVQADNTLVLLALLTAIRLPAEIEVVVILAEDKSNELSRQLTSAVSLACSHILPPEELGLSKVIVLTPDGAKQLPQYVGFQGFWSGKPEQLLKLVMAVPKDNAVPSNPNTQICQLYSLPFTSSANPWLLSRLQDMSIGFQPSFTFWQLIADIPTLRRLKLNAWHLDDCFLRILRGDEDTHSPSVPRIPFPVLQSLQIFIVTPDLDIDYARALAHALKRRTAGAGEGKLAPIREINFKLCTLQIDEETDVLLLSVASDITWLMKE</sequence>
<dbReference type="Gene3D" id="3.80.10.10">
    <property type="entry name" value="Ribonuclease Inhibitor"/>
    <property type="match status" value="1"/>
</dbReference>
<organism evidence="1 2">
    <name type="scientific">Ephemerocybe angulata</name>
    <dbReference type="NCBI Taxonomy" id="980116"/>
    <lineage>
        <taxon>Eukaryota</taxon>
        <taxon>Fungi</taxon>
        <taxon>Dikarya</taxon>
        <taxon>Basidiomycota</taxon>
        <taxon>Agaricomycotina</taxon>
        <taxon>Agaricomycetes</taxon>
        <taxon>Agaricomycetidae</taxon>
        <taxon>Agaricales</taxon>
        <taxon>Agaricineae</taxon>
        <taxon>Psathyrellaceae</taxon>
        <taxon>Ephemerocybe</taxon>
    </lineage>
</organism>
<reference evidence="1 2" key="1">
    <citation type="journal article" date="2020" name="ISME J.">
        <title>Uncovering the hidden diversity of litter-decomposition mechanisms in mushroom-forming fungi.</title>
        <authorList>
            <person name="Floudas D."/>
            <person name="Bentzer J."/>
            <person name="Ahren D."/>
            <person name="Johansson T."/>
            <person name="Persson P."/>
            <person name="Tunlid A."/>
        </authorList>
    </citation>
    <scope>NUCLEOTIDE SEQUENCE [LARGE SCALE GENOMIC DNA]</scope>
    <source>
        <strain evidence="1 2">CBS 175.51</strain>
    </source>
</reference>
<evidence type="ECO:0000313" key="1">
    <source>
        <dbReference type="EMBL" id="KAF5339305.1"/>
    </source>
</evidence>
<dbReference type="InterPro" id="IPR032675">
    <property type="entry name" value="LRR_dom_sf"/>
</dbReference>
<comment type="caution">
    <text evidence="1">The sequence shown here is derived from an EMBL/GenBank/DDBJ whole genome shotgun (WGS) entry which is preliminary data.</text>
</comment>
<accession>A0A8H5CCP9</accession>
<gene>
    <name evidence="1" type="ORF">D9611_009918</name>
</gene>
<evidence type="ECO:0008006" key="3">
    <source>
        <dbReference type="Google" id="ProtNLM"/>
    </source>
</evidence>